<sequence>MVKSCIQLLLLVGVSTYSLASPSPSRRRYGDASGGFVSSQGGFGGSPGIGGVGGGPSYSGGTINFPDQFLGRPEVGIVRPLPGPVGTPSRRPVAPITRPVAPIGRPVGGGGGGFRPSTECSSRGCPVGPGEPTITFLDECYNLNTRGNIHESYGSKVYHYSWCADGGVKYNWQRAQHYCNATLEGGLWRPLSIEDARENHFITRVVETHRLPYIWTSGRRAPYVTSPFQWTAYTYPVDITFSNWGQTGRQLRPQPDNNEEPGEECLAILNYFYPHDTTTWHDIHCRHLKPIICEREAPYTYTG</sequence>
<dbReference type="InterPro" id="IPR001304">
    <property type="entry name" value="C-type_lectin-like"/>
</dbReference>
<dbReference type="InterPro" id="IPR016186">
    <property type="entry name" value="C-type_lectin-like/link_sf"/>
</dbReference>
<keyword evidence="2" id="KW-0732">Signal</keyword>
<evidence type="ECO:0000256" key="2">
    <source>
        <dbReference type="SAM" id="SignalP"/>
    </source>
</evidence>
<evidence type="ECO:0000259" key="3">
    <source>
        <dbReference type="PROSITE" id="PS50041"/>
    </source>
</evidence>
<name>A0AAE1PFF0_9EUCA</name>
<gene>
    <name evidence="4" type="ORF">Pmani_021105</name>
</gene>
<feature type="chain" id="PRO_5042199828" description="C-type lectin domain-containing protein" evidence="2">
    <location>
        <begin position="21"/>
        <end position="303"/>
    </location>
</feature>
<dbReference type="SUPFAM" id="SSF56436">
    <property type="entry name" value="C-type lectin-like"/>
    <property type="match status" value="1"/>
</dbReference>
<dbReference type="SMART" id="SM00034">
    <property type="entry name" value="CLECT"/>
    <property type="match status" value="1"/>
</dbReference>
<dbReference type="AlphaFoldDB" id="A0AAE1PFF0"/>
<feature type="region of interest" description="Disordered" evidence="1">
    <location>
        <begin position="80"/>
        <end position="109"/>
    </location>
</feature>
<dbReference type="Gene3D" id="3.10.100.10">
    <property type="entry name" value="Mannose-Binding Protein A, subunit A"/>
    <property type="match status" value="1"/>
</dbReference>
<organism evidence="4 5">
    <name type="scientific">Petrolisthes manimaculis</name>
    <dbReference type="NCBI Taxonomy" id="1843537"/>
    <lineage>
        <taxon>Eukaryota</taxon>
        <taxon>Metazoa</taxon>
        <taxon>Ecdysozoa</taxon>
        <taxon>Arthropoda</taxon>
        <taxon>Crustacea</taxon>
        <taxon>Multicrustacea</taxon>
        <taxon>Malacostraca</taxon>
        <taxon>Eumalacostraca</taxon>
        <taxon>Eucarida</taxon>
        <taxon>Decapoda</taxon>
        <taxon>Pleocyemata</taxon>
        <taxon>Anomura</taxon>
        <taxon>Galatheoidea</taxon>
        <taxon>Porcellanidae</taxon>
        <taxon>Petrolisthes</taxon>
    </lineage>
</organism>
<accession>A0AAE1PFF0</accession>
<proteinExistence type="predicted"/>
<dbReference type="PROSITE" id="PS50041">
    <property type="entry name" value="C_TYPE_LECTIN_2"/>
    <property type="match status" value="1"/>
</dbReference>
<evidence type="ECO:0000313" key="4">
    <source>
        <dbReference type="EMBL" id="KAK4307088.1"/>
    </source>
</evidence>
<dbReference type="CDD" id="cd00037">
    <property type="entry name" value="CLECT"/>
    <property type="match status" value="1"/>
</dbReference>
<feature type="domain" description="C-type lectin" evidence="3">
    <location>
        <begin position="153"/>
        <end position="294"/>
    </location>
</feature>
<dbReference type="PANTHER" id="PTHR21407">
    <property type="entry name" value="RE43931P-RELATED"/>
    <property type="match status" value="1"/>
</dbReference>
<evidence type="ECO:0000313" key="5">
    <source>
        <dbReference type="Proteomes" id="UP001292094"/>
    </source>
</evidence>
<dbReference type="Proteomes" id="UP001292094">
    <property type="component" value="Unassembled WGS sequence"/>
</dbReference>
<keyword evidence="5" id="KW-1185">Reference proteome</keyword>
<dbReference type="Pfam" id="PF00059">
    <property type="entry name" value="Lectin_C"/>
    <property type="match status" value="1"/>
</dbReference>
<protein>
    <recommendedName>
        <fullName evidence="3">C-type lectin domain-containing protein</fullName>
    </recommendedName>
</protein>
<dbReference type="EMBL" id="JAWZYT010002034">
    <property type="protein sequence ID" value="KAK4307088.1"/>
    <property type="molecule type" value="Genomic_DNA"/>
</dbReference>
<evidence type="ECO:0000256" key="1">
    <source>
        <dbReference type="SAM" id="MobiDB-lite"/>
    </source>
</evidence>
<dbReference type="InterPro" id="IPR016187">
    <property type="entry name" value="CTDL_fold"/>
</dbReference>
<feature type="signal peptide" evidence="2">
    <location>
        <begin position="1"/>
        <end position="20"/>
    </location>
</feature>
<reference evidence="4" key="1">
    <citation type="submission" date="2023-11" db="EMBL/GenBank/DDBJ databases">
        <title>Genome assemblies of two species of porcelain crab, Petrolisthes cinctipes and Petrolisthes manimaculis (Anomura: Porcellanidae).</title>
        <authorList>
            <person name="Angst P."/>
        </authorList>
    </citation>
    <scope>NUCLEOTIDE SEQUENCE</scope>
    <source>
        <strain evidence="4">PB745_02</strain>
        <tissue evidence="4">Gill</tissue>
    </source>
</reference>
<comment type="caution">
    <text evidence="4">The sequence shown here is derived from an EMBL/GenBank/DDBJ whole genome shotgun (WGS) entry which is preliminary data.</text>
</comment>